<name>A0ABW1KG51_9ACTN</name>
<comment type="caution">
    <text evidence="2">The sequence shown here is derived from an EMBL/GenBank/DDBJ whole genome shotgun (WGS) entry which is preliminary data.</text>
</comment>
<dbReference type="RefSeq" id="WP_377428235.1">
    <property type="nucleotide sequence ID" value="NZ_JBHSPR010000037.1"/>
</dbReference>
<dbReference type="Proteomes" id="UP001596203">
    <property type="component" value="Unassembled WGS sequence"/>
</dbReference>
<keyword evidence="3" id="KW-1185">Reference proteome</keyword>
<accession>A0ABW1KG51</accession>
<dbReference type="EMBL" id="JBHSPR010000037">
    <property type="protein sequence ID" value="MFC6020711.1"/>
    <property type="molecule type" value="Genomic_DNA"/>
</dbReference>
<evidence type="ECO:0000313" key="3">
    <source>
        <dbReference type="Proteomes" id="UP001596203"/>
    </source>
</evidence>
<dbReference type="InterPro" id="IPR029475">
    <property type="entry name" value="DUF6807"/>
</dbReference>
<reference evidence="3" key="1">
    <citation type="journal article" date="2019" name="Int. J. Syst. Evol. Microbiol.">
        <title>The Global Catalogue of Microorganisms (GCM) 10K type strain sequencing project: providing services to taxonomists for standard genome sequencing and annotation.</title>
        <authorList>
            <consortium name="The Broad Institute Genomics Platform"/>
            <consortium name="The Broad Institute Genome Sequencing Center for Infectious Disease"/>
            <person name="Wu L."/>
            <person name="Ma J."/>
        </authorList>
    </citation>
    <scope>NUCLEOTIDE SEQUENCE [LARGE SCALE GENOMIC DNA]</scope>
    <source>
        <strain evidence="3">ZS-35-S2</strain>
    </source>
</reference>
<sequence>MAGRSPNRHPRDASPADAAPEAATLALSPGQPPVAHYGTGAGLADALAPRPYLHPVRTIGGTPVTELMPASHRHHLGAGLAVPDVGGANFWGGRTFVPGHGPMWLDNHGTQQHREWLRREPTELAHSLHWATIDGEVLLAERRTLACRPVHDDAWALDVDFTLTNLTGQPLAIRSPATQGRAGAGYGGFFWRAPTGARPARAIGPRGAELADLHGATADWLALTGSTGDRDWTLIFAGATERTRRDRWFVRIRDYIGVGSSLAWDRPLVLAPAEATTRRIVTVIADGILRPARIRDLAAGPGSGP</sequence>
<gene>
    <name evidence="2" type="ORF">ACFP2T_31650</name>
</gene>
<dbReference type="Pfam" id="PF14100">
    <property type="entry name" value="DUF6807"/>
    <property type="match status" value="1"/>
</dbReference>
<feature type="region of interest" description="Disordered" evidence="1">
    <location>
        <begin position="1"/>
        <end position="33"/>
    </location>
</feature>
<feature type="compositionally biased region" description="Low complexity" evidence="1">
    <location>
        <begin position="15"/>
        <end position="28"/>
    </location>
</feature>
<evidence type="ECO:0000256" key="1">
    <source>
        <dbReference type="SAM" id="MobiDB-lite"/>
    </source>
</evidence>
<evidence type="ECO:0000313" key="2">
    <source>
        <dbReference type="EMBL" id="MFC6020711.1"/>
    </source>
</evidence>
<organism evidence="2 3">
    <name type="scientific">Plantactinospora solaniradicis</name>
    <dbReference type="NCBI Taxonomy" id="1723736"/>
    <lineage>
        <taxon>Bacteria</taxon>
        <taxon>Bacillati</taxon>
        <taxon>Actinomycetota</taxon>
        <taxon>Actinomycetes</taxon>
        <taxon>Micromonosporales</taxon>
        <taxon>Micromonosporaceae</taxon>
        <taxon>Plantactinospora</taxon>
    </lineage>
</organism>
<proteinExistence type="predicted"/>
<protein>
    <submittedName>
        <fullName evidence="2">PmoA family protein</fullName>
    </submittedName>
</protein>